<evidence type="ECO:0000313" key="2">
    <source>
        <dbReference type="EMBL" id="OMJ65097.1"/>
    </source>
</evidence>
<protein>
    <recommendedName>
        <fullName evidence="1">Arrestin-like N-terminal domain-containing protein</fullName>
    </recommendedName>
</protein>
<name>A0A1R2AKP4_9CILI</name>
<comment type="caution">
    <text evidence="2">The sequence shown here is derived from an EMBL/GenBank/DDBJ whole genome shotgun (WGS) entry which is preliminary data.</text>
</comment>
<dbReference type="EMBL" id="MPUH01002466">
    <property type="protein sequence ID" value="OMJ65097.1"/>
    <property type="molecule type" value="Genomic_DNA"/>
</dbReference>
<feature type="domain" description="Arrestin-like N-terminal" evidence="1">
    <location>
        <begin position="15"/>
        <end position="116"/>
    </location>
</feature>
<organism evidence="2 3">
    <name type="scientific">Stentor coeruleus</name>
    <dbReference type="NCBI Taxonomy" id="5963"/>
    <lineage>
        <taxon>Eukaryota</taxon>
        <taxon>Sar</taxon>
        <taxon>Alveolata</taxon>
        <taxon>Ciliophora</taxon>
        <taxon>Postciliodesmatophora</taxon>
        <taxon>Heterotrichea</taxon>
        <taxon>Heterotrichida</taxon>
        <taxon>Stentoridae</taxon>
        <taxon>Stentor</taxon>
    </lineage>
</organism>
<dbReference type="PANTHER" id="PTHR11188:SF17">
    <property type="entry name" value="FI21816P1"/>
    <property type="match status" value="1"/>
</dbReference>
<evidence type="ECO:0000259" key="1">
    <source>
        <dbReference type="Pfam" id="PF00339"/>
    </source>
</evidence>
<dbReference type="InterPro" id="IPR014752">
    <property type="entry name" value="Arrestin-like_C"/>
</dbReference>
<dbReference type="SUPFAM" id="SSF81296">
    <property type="entry name" value="E set domains"/>
    <property type="match status" value="1"/>
</dbReference>
<dbReference type="AlphaFoldDB" id="A0A1R2AKP4"/>
<sequence length="120" mass="13703">MGGTSTKYNKVGGIHIELEKYVFNSGEAINGNIHISTTETLSQCFLKFQFKGKELTHWIERHSNGRSTTTYHFDGNLKFCQVRYQMLKWEGSLNPGHYSIPFSFVTPTGIPGSFQFYPRS</sequence>
<gene>
    <name evidence="2" type="ORF">SteCoe_39320</name>
</gene>
<evidence type="ECO:0000313" key="3">
    <source>
        <dbReference type="Proteomes" id="UP000187209"/>
    </source>
</evidence>
<dbReference type="GO" id="GO:0005737">
    <property type="term" value="C:cytoplasm"/>
    <property type="evidence" value="ECO:0007669"/>
    <property type="project" value="TreeGrafter"/>
</dbReference>
<dbReference type="InterPro" id="IPR014756">
    <property type="entry name" value="Ig_E-set"/>
</dbReference>
<dbReference type="Proteomes" id="UP000187209">
    <property type="component" value="Unassembled WGS sequence"/>
</dbReference>
<dbReference type="Pfam" id="PF00339">
    <property type="entry name" value="Arrestin_N"/>
    <property type="match status" value="1"/>
</dbReference>
<dbReference type="GO" id="GO:0015031">
    <property type="term" value="P:protein transport"/>
    <property type="evidence" value="ECO:0007669"/>
    <property type="project" value="TreeGrafter"/>
</dbReference>
<dbReference type="InterPro" id="IPR050357">
    <property type="entry name" value="Arrestin_domain-protein"/>
</dbReference>
<dbReference type="Gene3D" id="2.60.40.640">
    <property type="match status" value="1"/>
</dbReference>
<accession>A0A1R2AKP4</accession>
<dbReference type="PANTHER" id="PTHR11188">
    <property type="entry name" value="ARRESTIN DOMAIN CONTAINING PROTEIN"/>
    <property type="match status" value="1"/>
</dbReference>
<dbReference type="InterPro" id="IPR011021">
    <property type="entry name" value="Arrestin-like_N"/>
</dbReference>
<proteinExistence type="predicted"/>
<dbReference type="OrthoDB" id="7785529at2759"/>
<keyword evidence="3" id="KW-1185">Reference proteome</keyword>
<reference evidence="2 3" key="1">
    <citation type="submission" date="2016-11" db="EMBL/GenBank/DDBJ databases">
        <title>The macronuclear genome of Stentor coeruleus: a giant cell with tiny introns.</title>
        <authorList>
            <person name="Slabodnick M."/>
            <person name="Ruby J.G."/>
            <person name="Reiff S.B."/>
            <person name="Swart E.C."/>
            <person name="Gosai S."/>
            <person name="Prabakaran S."/>
            <person name="Witkowska E."/>
            <person name="Larue G.E."/>
            <person name="Fisher S."/>
            <person name="Freeman R.M."/>
            <person name="Gunawardena J."/>
            <person name="Chu W."/>
            <person name="Stover N.A."/>
            <person name="Gregory B.D."/>
            <person name="Nowacki M."/>
            <person name="Derisi J."/>
            <person name="Roy S.W."/>
            <person name="Marshall W.F."/>
            <person name="Sood P."/>
        </authorList>
    </citation>
    <scope>NUCLEOTIDE SEQUENCE [LARGE SCALE GENOMIC DNA]</scope>
    <source>
        <strain evidence="2">WM001</strain>
    </source>
</reference>